<comment type="similarity">
    <text evidence="8">Belongs to the peptidase M28 family. M28E subfamily.</text>
</comment>
<dbReference type="Proteomes" id="UP001295794">
    <property type="component" value="Unassembled WGS sequence"/>
</dbReference>
<keyword evidence="4 9" id="KW-0479">Metal-binding</keyword>
<dbReference type="AlphaFoldDB" id="A0AAD2JUV3"/>
<dbReference type="EMBL" id="CAVNYO010000033">
    <property type="protein sequence ID" value="CAK5263081.1"/>
    <property type="molecule type" value="Genomic_DNA"/>
</dbReference>
<dbReference type="InterPro" id="IPR045175">
    <property type="entry name" value="M28_fam"/>
</dbReference>
<feature type="chain" id="PRO_5041780398" description="Peptide hydrolase" evidence="9">
    <location>
        <begin position="18"/>
        <end position="390"/>
    </location>
</feature>
<evidence type="ECO:0000256" key="4">
    <source>
        <dbReference type="ARBA" id="ARBA00022723"/>
    </source>
</evidence>
<keyword evidence="7 9" id="KW-0862">Zinc</keyword>
<dbReference type="PANTHER" id="PTHR12147:SF56">
    <property type="entry name" value="AMINOPEPTIDASE YDR415C-RELATED"/>
    <property type="match status" value="1"/>
</dbReference>
<dbReference type="SUPFAM" id="SSF53187">
    <property type="entry name" value="Zn-dependent exopeptidases"/>
    <property type="match status" value="1"/>
</dbReference>
<dbReference type="GO" id="GO:0004177">
    <property type="term" value="F:aminopeptidase activity"/>
    <property type="evidence" value="ECO:0007669"/>
    <property type="project" value="UniProtKB-KW"/>
</dbReference>
<organism evidence="11 12">
    <name type="scientific">Mycena citricolor</name>
    <dbReference type="NCBI Taxonomy" id="2018698"/>
    <lineage>
        <taxon>Eukaryota</taxon>
        <taxon>Fungi</taxon>
        <taxon>Dikarya</taxon>
        <taxon>Basidiomycota</taxon>
        <taxon>Agaricomycotina</taxon>
        <taxon>Agaricomycetes</taxon>
        <taxon>Agaricomycetidae</taxon>
        <taxon>Agaricales</taxon>
        <taxon>Marasmiineae</taxon>
        <taxon>Mycenaceae</taxon>
        <taxon>Mycena</taxon>
    </lineage>
</organism>
<dbReference type="EC" id="3.4.-.-" evidence="9"/>
<evidence type="ECO:0000313" key="11">
    <source>
        <dbReference type="EMBL" id="CAK5263081.1"/>
    </source>
</evidence>
<evidence type="ECO:0000256" key="7">
    <source>
        <dbReference type="ARBA" id="ARBA00022833"/>
    </source>
</evidence>
<gene>
    <name evidence="11" type="ORF">MYCIT1_LOCUS2300</name>
</gene>
<proteinExistence type="inferred from homology"/>
<accession>A0AAD2JUV3</accession>
<evidence type="ECO:0000256" key="1">
    <source>
        <dbReference type="ARBA" id="ARBA00001947"/>
    </source>
</evidence>
<keyword evidence="2" id="KW-0031">Aminopeptidase</keyword>
<keyword evidence="6 9" id="KW-0378">Hydrolase</keyword>
<sequence length="390" mass="43264">MMKTSLIALACACAALAVPLTEDQTPFIFDHDYQHPDFPGFDLSAKRLVEMEGQPPVWMSELEKIQAKARGIKFFDITDTEHLTAGNRFQTQASFPAPNATEKVWPIIKKLSTEGPEENLRTFTGFRTRYYRSDTGKQSQQWLKEKIKETTSKWGSKSLQDLISVSEFSHSWGQHSVIARINGSSTSDDAVIIIGAHQDSTNLWPFLPAPGADDDGSGSVTILESYRALLAADFHPKRAIEFHWYSAEEGGLLGSQAVAQSYQQKGVNVLAMSQFDMTAWVKAGTREEVGIITDFVDSGVTEFNKQLVELYLDIPWVGTECGYACSDHASWAKAGYPSSFTIESSFPNSNKNIHSLNDRIDVSDEFSFSHMKEFSKLAVAFAVELGSVSK</sequence>
<evidence type="ECO:0000313" key="12">
    <source>
        <dbReference type="Proteomes" id="UP001295794"/>
    </source>
</evidence>
<evidence type="ECO:0000256" key="2">
    <source>
        <dbReference type="ARBA" id="ARBA00022438"/>
    </source>
</evidence>
<feature type="signal peptide" evidence="9">
    <location>
        <begin position="1"/>
        <end position="17"/>
    </location>
</feature>
<dbReference type="InterPro" id="IPR007484">
    <property type="entry name" value="Peptidase_M28"/>
</dbReference>
<dbReference type="FunFam" id="3.40.630.10:FF:000042">
    <property type="entry name" value="Peptide hydrolase"/>
    <property type="match status" value="1"/>
</dbReference>
<keyword evidence="3 9" id="KW-0645">Protease</keyword>
<evidence type="ECO:0000256" key="9">
    <source>
        <dbReference type="RuleBase" id="RU361240"/>
    </source>
</evidence>
<dbReference type="GO" id="GO:0046872">
    <property type="term" value="F:metal ion binding"/>
    <property type="evidence" value="ECO:0007669"/>
    <property type="project" value="UniProtKB-KW"/>
</dbReference>
<reference evidence="11" key="1">
    <citation type="submission" date="2023-11" db="EMBL/GenBank/DDBJ databases">
        <authorList>
            <person name="De Vega J J."/>
            <person name="De Vega J J."/>
        </authorList>
    </citation>
    <scope>NUCLEOTIDE SEQUENCE</scope>
</reference>
<dbReference type="PANTHER" id="PTHR12147">
    <property type="entry name" value="METALLOPEPTIDASE M28 FAMILY MEMBER"/>
    <property type="match status" value="1"/>
</dbReference>
<keyword evidence="5 9" id="KW-0732">Signal</keyword>
<feature type="domain" description="Peptidase M28" evidence="10">
    <location>
        <begin position="177"/>
        <end position="373"/>
    </location>
</feature>
<comment type="cofactor">
    <cofactor evidence="1">
        <name>Zn(2+)</name>
        <dbReference type="ChEBI" id="CHEBI:29105"/>
    </cofactor>
</comment>
<evidence type="ECO:0000256" key="8">
    <source>
        <dbReference type="ARBA" id="ARBA00043962"/>
    </source>
</evidence>
<dbReference type="GO" id="GO:0008235">
    <property type="term" value="F:metalloexopeptidase activity"/>
    <property type="evidence" value="ECO:0007669"/>
    <property type="project" value="InterPro"/>
</dbReference>
<evidence type="ECO:0000256" key="5">
    <source>
        <dbReference type="ARBA" id="ARBA00022729"/>
    </source>
</evidence>
<evidence type="ECO:0000256" key="6">
    <source>
        <dbReference type="ARBA" id="ARBA00022801"/>
    </source>
</evidence>
<comment type="caution">
    <text evidence="11">The sequence shown here is derived from an EMBL/GenBank/DDBJ whole genome shotgun (WGS) entry which is preliminary data.</text>
</comment>
<dbReference type="Gene3D" id="3.40.630.10">
    <property type="entry name" value="Zn peptidases"/>
    <property type="match status" value="1"/>
</dbReference>
<evidence type="ECO:0000259" key="10">
    <source>
        <dbReference type="Pfam" id="PF04389"/>
    </source>
</evidence>
<evidence type="ECO:0000256" key="3">
    <source>
        <dbReference type="ARBA" id="ARBA00022670"/>
    </source>
</evidence>
<name>A0AAD2JUV3_9AGAR</name>
<dbReference type="Pfam" id="PF04389">
    <property type="entry name" value="Peptidase_M28"/>
    <property type="match status" value="1"/>
</dbReference>
<protein>
    <recommendedName>
        <fullName evidence="9">Peptide hydrolase</fullName>
        <ecNumber evidence="9">3.4.-.-</ecNumber>
    </recommendedName>
</protein>
<keyword evidence="12" id="KW-1185">Reference proteome</keyword>
<dbReference type="CDD" id="cd03879">
    <property type="entry name" value="M28_AAP"/>
    <property type="match status" value="1"/>
</dbReference>
<dbReference type="GO" id="GO:0006508">
    <property type="term" value="P:proteolysis"/>
    <property type="evidence" value="ECO:0007669"/>
    <property type="project" value="UniProtKB-KW"/>
</dbReference>